<protein>
    <submittedName>
        <fullName evidence="2">Transporter substrate-binding domain-containing protein</fullName>
    </submittedName>
</protein>
<proteinExistence type="predicted"/>
<dbReference type="RefSeq" id="WP_161007410.1">
    <property type="nucleotide sequence ID" value="NZ_WWCN01000008.1"/>
</dbReference>
<sequence length="227" mass="25613">MAATPLTLVTEEFAPYSYREHGKVTGYATDVLEAALAHAGIDHSVQIYPWARAFQMARSQPNVLIYSIVRTPEREELFQWVTPLAPRSVYLYKLASRRDIKVRTVEDLRRYRIAANRGDVVEEQLHQLGLNADLGALDETNLRKVVVGRVDLMVASERTLKDLCQRIQVRCSQLERAMPMPGMGDYYVAASLGTPPATVQAVRTELEKLKSSGFMQRTADKYGLTLR</sequence>
<organism evidence="2 3">
    <name type="scientific">Duganella flavida</name>
    <dbReference type="NCBI Taxonomy" id="2692175"/>
    <lineage>
        <taxon>Bacteria</taxon>
        <taxon>Pseudomonadati</taxon>
        <taxon>Pseudomonadota</taxon>
        <taxon>Betaproteobacteria</taxon>
        <taxon>Burkholderiales</taxon>
        <taxon>Oxalobacteraceae</taxon>
        <taxon>Telluria group</taxon>
        <taxon>Duganella</taxon>
    </lineage>
</organism>
<dbReference type="Gene3D" id="3.40.190.10">
    <property type="entry name" value="Periplasmic binding protein-like II"/>
    <property type="match status" value="2"/>
</dbReference>
<dbReference type="InterPro" id="IPR001638">
    <property type="entry name" value="Solute-binding_3/MltF_N"/>
</dbReference>
<dbReference type="SUPFAM" id="SSF53850">
    <property type="entry name" value="Periplasmic binding protein-like II"/>
    <property type="match status" value="1"/>
</dbReference>
<dbReference type="Pfam" id="PF00497">
    <property type="entry name" value="SBP_bac_3"/>
    <property type="match status" value="1"/>
</dbReference>
<dbReference type="Proteomes" id="UP000479335">
    <property type="component" value="Unassembled WGS sequence"/>
</dbReference>
<dbReference type="PANTHER" id="PTHR38834">
    <property type="entry name" value="PERIPLASMIC SUBSTRATE BINDING PROTEIN FAMILY 3"/>
    <property type="match status" value="1"/>
</dbReference>
<keyword evidence="3" id="KW-1185">Reference proteome</keyword>
<dbReference type="PANTHER" id="PTHR38834:SF3">
    <property type="entry name" value="SOLUTE-BINDING PROTEIN FAMILY 3_N-TERMINAL DOMAIN-CONTAINING PROTEIN"/>
    <property type="match status" value="1"/>
</dbReference>
<feature type="domain" description="Solute-binding protein family 3/N-terminal" evidence="1">
    <location>
        <begin position="9"/>
        <end position="223"/>
    </location>
</feature>
<comment type="caution">
    <text evidence="2">The sequence shown here is derived from an EMBL/GenBank/DDBJ whole genome shotgun (WGS) entry which is preliminary data.</text>
</comment>
<gene>
    <name evidence="2" type="ORF">GTP46_14920</name>
</gene>
<dbReference type="EMBL" id="WWCN01000008">
    <property type="protein sequence ID" value="MYM23943.1"/>
    <property type="molecule type" value="Genomic_DNA"/>
</dbReference>
<name>A0A6L8K8Y7_9BURK</name>
<accession>A0A6L8K8Y7</accession>
<dbReference type="AlphaFoldDB" id="A0A6L8K8Y7"/>
<reference evidence="2 3" key="1">
    <citation type="submission" date="2019-12" db="EMBL/GenBank/DDBJ databases">
        <title>Novel species isolated from a subtropical stream in China.</title>
        <authorList>
            <person name="Lu H."/>
        </authorList>
    </citation>
    <scope>NUCLEOTIDE SEQUENCE [LARGE SCALE GENOMIC DNA]</scope>
    <source>
        <strain evidence="2 3">FT135W</strain>
    </source>
</reference>
<evidence type="ECO:0000259" key="1">
    <source>
        <dbReference type="Pfam" id="PF00497"/>
    </source>
</evidence>
<evidence type="ECO:0000313" key="3">
    <source>
        <dbReference type="Proteomes" id="UP000479335"/>
    </source>
</evidence>
<evidence type="ECO:0000313" key="2">
    <source>
        <dbReference type="EMBL" id="MYM23943.1"/>
    </source>
</evidence>